<gene>
    <name evidence="3" type="ORF">AB433_07000</name>
</gene>
<dbReference type="PATRIC" id="fig|1348774.3.peg.1463"/>
<dbReference type="KEGG" id="cna:AB433_07000"/>
<keyword evidence="2" id="KW-1133">Transmembrane helix</keyword>
<dbReference type="STRING" id="1348774.AB433_07000"/>
<reference evidence="3 4" key="1">
    <citation type="submission" date="2015-06" db="EMBL/GenBank/DDBJ databases">
        <authorList>
            <person name="Zeng Y."/>
            <person name="Huang Y."/>
        </authorList>
    </citation>
    <scope>NUCLEOTIDE SEQUENCE [LARGE SCALE GENOMIC DNA]</scope>
    <source>
        <strain evidence="3 4">PQ-2</strain>
    </source>
</reference>
<protein>
    <submittedName>
        <fullName evidence="3">Uncharacterized protein</fullName>
    </submittedName>
</protein>
<evidence type="ECO:0000256" key="2">
    <source>
        <dbReference type="SAM" id="Phobius"/>
    </source>
</evidence>
<keyword evidence="2" id="KW-0812">Transmembrane</keyword>
<dbReference type="AlphaFoldDB" id="A0A0G3XGP2"/>
<evidence type="ECO:0000313" key="4">
    <source>
        <dbReference type="Proteomes" id="UP000035287"/>
    </source>
</evidence>
<keyword evidence="4" id="KW-1185">Reference proteome</keyword>
<dbReference type="Proteomes" id="UP000035287">
    <property type="component" value="Chromosome"/>
</dbReference>
<feature type="compositionally biased region" description="Polar residues" evidence="1">
    <location>
        <begin position="1"/>
        <end position="16"/>
    </location>
</feature>
<feature type="transmembrane region" description="Helical" evidence="2">
    <location>
        <begin position="76"/>
        <end position="93"/>
    </location>
</feature>
<accession>A0A0G3XGP2</accession>
<feature type="region of interest" description="Disordered" evidence="1">
    <location>
        <begin position="1"/>
        <end position="21"/>
    </location>
</feature>
<evidence type="ECO:0000256" key="1">
    <source>
        <dbReference type="SAM" id="MobiDB-lite"/>
    </source>
</evidence>
<name>A0A0G3XGP2_9SPHN</name>
<proteinExistence type="predicted"/>
<sequence>MTAMTDPQPTPINDTPANDVPVVVVETTPEPQTLSERVSAAQARLAERTAPARAKASEQAKAAAGGAKAFVKEHPVIAISGAIAAGVAIAYALPGKPSRKLRKSTLALGGLVAELAATYGSKMMTMAEEAAEASQEKLGEIGESFAAASGNLADSASDTGVSVLNSVKRAGQATASQAQSLAGKIKR</sequence>
<organism evidence="3 4">
    <name type="scientific">Croceicoccus naphthovorans</name>
    <dbReference type="NCBI Taxonomy" id="1348774"/>
    <lineage>
        <taxon>Bacteria</taxon>
        <taxon>Pseudomonadati</taxon>
        <taxon>Pseudomonadota</taxon>
        <taxon>Alphaproteobacteria</taxon>
        <taxon>Sphingomonadales</taxon>
        <taxon>Erythrobacteraceae</taxon>
        <taxon>Croceicoccus</taxon>
    </lineage>
</organism>
<keyword evidence="2" id="KW-0472">Membrane</keyword>
<dbReference type="EMBL" id="CP011770">
    <property type="protein sequence ID" value="AKM09789.1"/>
    <property type="molecule type" value="Genomic_DNA"/>
</dbReference>
<evidence type="ECO:0000313" key="3">
    <source>
        <dbReference type="EMBL" id="AKM09789.1"/>
    </source>
</evidence>